<evidence type="ECO:0000313" key="2">
    <source>
        <dbReference type="Proteomes" id="UP001199424"/>
    </source>
</evidence>
<dbReference type="Gene3D" id="3.40.50.300">
    <property type="entry name" value="P-loop containing nucleotide triphosphate hydrolases"/>
    <property type="match status" value="1"/>
</dbReference>
<proteinExistence type="predicted"/>
<organism evidence="1 2">
    <name type="scientific">Hominenteromicrobium mulieris</name>
    <dbReference type="NCBI Taxonomy" id="2885357"/>
    <lineage>
        <taxon>Bacteria</taxon>
        <taxon>Bacillati</taxon>
        <taxon>Bacillota</taxon>
        <taxon>Clostridia</taxon>
        <taxon>Eubacteriales</taxon>
        <taxon>Oscillospiraceae</taxon>
        <taxon>Hominenteromicrobium</taxon>
    </lineage>
</organism>
<dbReference type="EMBL" id="JAJEQC010000001">
    <property type="protein sequence ID" value="MCC2135448.1"/>
    <property type="molecule type" value="Genomic_DNA"/>
</dbReference>
<comment type="caution">
    <text evidence="1">The sequence shown here is derived from an EMBL/GenBank/DDBJ whole genome shotgun (WGS) entry which is preliminary data.</text>
</comment>
<accession>A0AAE3AJV1</accession>
<evidence type="ECO:0000313" key="1">
    <source>
        <dbReference type="EMBL" id="MCC2135448.1"/>
    </source>
</evidence>
<sequence length="294" mass="33039">MHRLFKLGGFCFAADHPDTLVFPPNFLRFETKDVQPAYFYTLRFVKSIPNPVGVCTAVREDLIVYRDGEKESRLLGIQGMLGFYALYRELDDTHAEVMIAEDCRGCLVFDPVFASLFALERRMLQKDSFILHSAYIRHRGRAILFSAPSGTGKSTQASLWAQYAGAEIINGDRALLQKVQDCWMARGWPVCGTSGICQNADARLSAVVLLRQAKKNAVRRLSRGEAFLRLYGQVTVNRWDQAESARVLDAVEALLRRVPAFLLDCTISEEAVDCLYEALYPATVAETVRLRACL</sequence>
<dbReference type="Proteomes" id="UP001199424">
    <property type="component" value="Unassembled WGS sequence"/>
</dbReference>
<dbReference type="InterPro" id="IPR027417">
    <property type="entry name" value="P-loop_NTPase"/>
</dbReference>
<evidence type="ECO:0008006" key="3">
    <source>
        <dbReference type="Google" id="ProtNLM"/>
    </source>
</evidence>
<dbReference type="RefSeq" id="WP_176820661.1">
    <property type="nucleotide sequence ID" value="NZ_JAJEQC010000001.1"/>
</dbReference>
<reference evidence="1" key="1">
    <citation type="submission" date="2021-10" db="EMBL/GenBank/DDBJ databases">
        <title>Anaerobic single-cell dispensing facilitates the cultivation of human gut bacteria.</title>
        <authorList>
            <person name="Afrizal A."/>
        </authorList>
    </citation>
    <scope>NUCLEOTIDE SEQUENCE</scope>
    <source>
        <strain evidence="1">CLA-AA-H250</strain>
    </source>
</reference>
<dbReference type="AlphaFoldDB" id="A0AAE3AJV1"/>
<keyword evidence="2" id="KW-1185">Reference proteome</keyword>
<dbReference type="SUPFAM" id="SSF53795">
    <property type="entry name" value="PEP carboxykinase-like"/>
    <property type="match status" value="1"/>
</dbReference>
<gene>
    <name evidence="1" type="ORF">LKD31_00220</name>
</gene>
<protein>
    <recommendedName>
        <fullName evidence="3">HPr kinase</fullName>
    </recommendedName>
</protein>
<name>A0AAE3AJV1_9FIRM</name>